<gene>
    <name evidence="1" type="ORF">WN985_00795</name>
</gene>
<dbReference type="RefSeq" id="WP_342308372.1">
    <property type="nucleotide sequence ID" value="NZ_CP150849.1"/>
</dbReference>
<accession>A0ABZ3BGW7</accession>
<dbReference type="Proteomes" id="UP001484179">
    <property type="component" value="Chromosome 1"/>
</dbReference>
<name>A0ABZ3BGW7_BURPY</name>
<evidence type="ECO:0000313" key="2">
    <source>
        <dbReference type="Proteomes" id="UP001484179"/>
    </source>
</evidence>
<sequence>MAERHYPKAPITEALIDLQVAFTSPPEYSDFARYAESLTATFPSSTPINVLQVKFEDGVVKAQDPSSDSTMAKVGVRLTSAATDRILQAQRRGFTYSHMPPYSRWASFSADAKVQWDQFVSVFKPSVVTRAAVRYINRIVIPSPSADIKEYFRLYPLVPDDIPQTITGSFMQLVMPQHDISSSAAAVINFALEPQSAPGTLSFLLDFDVFSACQLAPSGDDVWSTLAQLRNRKNELFEASITNAARELFK</sequence>
<dbReference type="NCBIfam" id="TIGR04255">
    <property type="entry name" value="sporadTIGR04255"/>
    <property type="match status" value="1"/>
</dbReference>
<keyword evidence="2" id="KW-1185">Reference proteome</keyword>
<dbReference type="EMBL" id="CP150849">
    <property type="protein sequence ID" value="WZW54246.1"/>
    <property type="molecule type" value="Genomic_DNA"/>
</dbReference>
<evidence type="ECO:0000313" key="1">
    <source>
        <dbReference type="EMBL" id="WZW54246.1"/>
    </source>
</evidence>
<protein>
    <submittedName>
        <fullName evidence="1">TIGR04255 family protein</fullName>
    </submittedName>
</protein>
<proteinExistence type="predicted"/>
<reference evidence="1 2" key="1">
    <citation type="submission" date="2024-04" db="EMBL/GenBank/DDBJ databases">
        <title>Biological Control Activity of Plant Growth Promoting Rhizobacteria Burkholderia pyrrocinia BX1 against Tobacco black shank Introduction Tobacco black shank (TBS) caused by the oomycete Phytophthora. nicotianae (P. nicotianae) has become a destructive soil.</title>
        <authorList>
            <person name="Liu X."/>
            <person name="Shu C."/>
        </authorList>
    </citation>
    <scope>NUCLEOTIDE SEQUENCE [LARGE SCALE GENOMIC DNA]</scope>
    <source>
        <strain evidence="1 2">BX1</strain>
    </source>
</reference>
<organism evidence="1 2">
    <name type="scientific">Burkholderia pyrrocinia</name>
    <name type="common">Pseudomonas pyrrocinia</name>
    <dbReference type="NCBI Taxonomy" id="60550"/>
    <lineage>
        <taxon>Bacteria</taxon>
        <taxon>Pseudomonadati</taxon>
        <taxon>Pseudomonadota</taxon>
        <taxon>Betaproteobacteria</taxon>
        <taxon>Burkholderiales</taxon>
        <taxon>Burkholderiaceae</taxon>
        <taxon>Burkholderia</taxon>
        <taxon>Burkholderia cepacia complex</taxon>
    </lineage>
</organism>
<dbReference type="InterPro" id="IPR026349">
    <property type="entry name" value="CHP04255"/>
</dbReference>